<keyword evidence="3 5" id="KW-1133">Transmembrane helix</keyword>
<sequence>MECPHCRREIGQDPEQRFCPFCGRALGDSSYTGYDDSPDEPDIRFESDFEQEQSGYCPWEDQENLGFGTALVQTIKASMFSPAQFFSKMPVRGGVLLPLLFGIIVETVGSMAAYLWSTAVGGQGLFEFSSKTPILFALLIPLFVFLGLFLWGVILHASLFLVGGAQRDFEATFRIVCYTSGPELFGIIPVIGGIISLIWKLYITVVGLREVHGISNGRAIAALLLPLGLCCGLVSIAILSAGFLVSMSS</sequence>
<feature type="domain" description="Yip1" evidence="6">
    <location>
        <begin position="77"/>
        <end position="235"/>
    </location>
</feature>
<keyword evidence="4 5" id="KW-0472">Membrane</keyword>
<keyword evidence="2 5" id="KW-0812">Transmembrane</keyword>
<dbReference type="STRING" id="706587.Desti_4616"/>
<dbReference type="EMBL" id="CP003360">
    <property type="protein sequence ID" value="AFM27240.1"/>
    <property type="molecule type" value="Genomic_DNA"/>
</dbReference>
<evidence type="ECO:0000256" key="4">
    <source>
        <dbReference type="ARBA" id="ARBA00023136"/>
    </source>
</evidence>
<keyword evidence="8" id="KW-1185">Reference proteome</keyword>
<comment type="subcellular location">
    <subcellularLocation>
        <location evidence="1">Membrane</location>
        <topology evidence="1">Multi-pass membrane protein</topology>
    </subcellularLocation>
</comment>
<dbReference type="RefSeq" id="WP_014812350.1">
    <property type="nucleotide sequence ID" value="NC_018025.1"/>
</dbReference>
<protein>
    <recommendedName>
        <fullName evidence="6">Yip1 domain-containing protein</fullName>
    </recommendedName>
</protein>
<feature type="transmembrane region" description="Helical" evidence="5">
    <location>
        <begin position="95"/>
        <end position="116"/>
    </location>
</feature>
<name>I4CCE9_DESTA</name>
<dbReference type="Proteomes" id="UP000006055">
    <property type="component" value="Chromosome"/>
</dbReference>
<reference evidence="8" key="1">
    <citation type="submission" date="2012-06" db="EMBL/GenBank/DDBJ databases">
        <title>Complete sequence of chromosome of Desulfomonile tiedjei DSM 6799.</title>
        <authorList>
            <person name="Lucas S."/>
            <person name="Copeland A."/>
            <person name="Lapidus A."/>
            <person name="Glavina del Rio T."/>
            <person name="Dalin E."/>
            <person name="Tice H."/>
            <person name="Bruce D."/>
            <person name="Goodwin L."/>
            <person name="Pitluck S."/>
            <person name="Peters L."/>
            <person name="Ovchinnikova G."/>
            <person name="Zeytun A."/>
            <person name="Lu M."/>
            <person name="Kyrpides N."/>
            <person name="Mavromatis K."/>
            <person name="Ivanova N."/>
            <person name="Brettin T."/>
            <person name="Detter J.C."/>
            <person name="Han C."/>
            <person name="Larimer F."/>
            <person name="Land M."/>
            <person name="Hauser L."/>
            <person name="Markowitz V."/>
            <person name="Cheng J.-F."/>
            <person name="Hugenholtz P."/>
            <person name="Woyke T."/>
            <person name="Wu D."/>
            <person name="Spring S."/>
            <person name="Schroeder M."/>
            <person name="Brambilla E."/>
            <person name="Klenk H.-P."/>
            <person name="Eisen J.A."/>
        </authorList>
    </citation>
    <scope>NUCLEOTIDE SEQUENCE [LARGE SCALE GENOMIC DNA]</scope>
    <source>
        <strain evidence="8">ATCC 49306 / DSM 6799 / DCB-1</strain>
    </source>
</reference>
<dbReference type="Pfam" id="PF04893">
    <property type="entry name" value="Yip1"/>
    <property type="match status" value="1"/>
</dbReference>
<dbReference type="InterPro" id="IPR006977">
    <property type="entry name" value="Yip1_dom"/>
</dbReference>
<evidence type="ECO:0000256" key="5">
    <source>
        <dbReference type="SAM" id="Phobius"/>
    </source>
</evidence>
<dbReference type="OrthoDB" id="5469864at2"/>
<organism evidence="7 8">
    <name type="scientific">Desulfomonile tiedjei (strain ATCC 49306 / DSM 6799 / DCB-1)</name>
    <dbReference type="NCBI Taxonomy" id="706587"/>
    <lineage>
        <taxon>Bacteria</taxon>
        <taxon>Pseudomonadati</taxon>
        <taxon>Thermodesulfobacteriota</taxon>
        <taxon>Desulfomonilia</taxon>
        <taxon>Desulfomonilales</taxon>
        <taxon>Desulfomonilaceae</taxon>
        <taxon>Desulfomonile</taxon>
    </lineage>
</organism>
<dbReference type="eggNOG" id="COG2881">
    <property type="taxonomic scope" value="Bacteria"/>
</dbReference>
<evidence type="ECO:0000256" key="2">
    <source>
        <dbReference type="ARBA" id="ARBA00022692"/>
    </source>
</evidence>
<evidence type="ECO:0000256" key="3">
    <source>
        <dbReference type="ARBA" id="ARBA00022989"/>
    </source>
</evidence>
<evidence type="ECO:0000313" key="7">
    <source>
        <dbReference type="EMBL" id="AFM27240.1"/>
    </source>
</evidence>
<evidence type="ECO:0000256" key="1">
    <source>
        <dbReference type="ARBA" id="ARBA00004141"/>
    </source>
</evidence>
<accession>I4CCE9</accession>
<dbReference type="GO" id="GO:0016020">
    <property type="term" value="C:membrane"/>
    <property type="evidence" value="ECO:0007669"/>
    <property type="project" value="UniProtKB-SubCell"/>
</dbReference>
<dbReference type="HOGENOM" id="CLU_1114417_0_0_7"/>
<feature type="transmembrane region" description="Helical" evidence="5">
    <location>
        <begin position="175"/>
        <end position="199"/>
    </location>
</feature>
<evidence type="ECO:0000313" key="8">
    <source>
        <dbReference type="Proteomes" id="UP000006055"/>
    </source>
</evidence>
<proteinExistence type="predicted"/>
<dbReference type="AlphaFoldDB" id="I4CCE9"/>
<evidence type="ECO:0000259" key="6">
    <source>
        <dbReference type="Pfam" id="PF04893"/>
    </source>
</evidence>
<gene>
    <name evidence="7" type="ordered locus">Desti_4616</name>
</gene>
<feature type="transmembrane region" description="Helical" evidence="5">
    <location>
        <begin position="136"/>
        <end position="163"/>
    </location>
</feature>
<feature type="transmembrane region" description="Helical" evidence="5">
    <location>
        <begin position="219"/>
        <end position="245"/>
    </location>
</feature>
<dbReference type="KEGG" id="dti:Desti_4616"/>